<keyword evidence="3 7" id="KW-0963">Cytoplasm</keyword>
<keyword evidence="6 7" id="KW-0368">Histidine biosynthesis</keyword>
<comment type="cofactor">
    <cofactor evidence="7">
        <name>Mg(2+)</name>
        <dbReference type="ChEBI" id="CHEBI:18420"/>
    </cofactor>
    <text evidence="7">Binds 1 Mg(2+) ion per subunit.</text>
</comment>
<feature type="domain" description="Phosphoribosyl-AMP cyclohydrolase" evidence="8">
    <location>
        <begin position="45"/>
        <end position="120"/>
    </location>
</feature>
<evidence type="ECO:0000256" key="2">
    <source>
        <dbReference type="ARBA" id="ARBA00005169"/>
    </source>
</evidence>
<keyword evidence="4 7" id="KW-0028">Amino-acid biosynthesis</keyword>
<dbReference type="EMBL" id="JAUOZU010000006">
    <property type="protein sequence ID" value="MDO6964052.1"/>
    <property type="molecule type" value="Genomic_DNA"/>
</dbReference>
<keyword evidence="7" id="KW-0479">Metal-binding</keyword>
<dbReference type="HAMAP" id="MF_01021">
    <property type="entry name" value="HisI"/>
    <property type="match status" value="1"/>
</dbReference>
<comment type="catalytic activity">
    <reaction evidence="1 7">
        <text>1-(5-phospho-beta-D-ribosyl)-5'-AMP + H2O = 1-(5-phospho-beta-D-ribosyl)-5-[(5-phospho-beta-D-ribosylamino)methylideneamino]imidazole-4-carboxamide</text>
        <dbReference type="Rhea" id="RHEA:20049"/>
        <dbReference type="ChEBI" id="CHEBI:15377"/>
        <dbReference type="ChEBI" id="CHEBI:58435"/>
        <dbReference type="ChEBI" id="CHEBI:59457"/>
        <dbReference type="EC" id="3.5.4.19"/>
    </reaction>
</comment>
<feature type="binding site" evidence="7">
    <location>
        <position position="118"/>
    </location>
    <ligand>
        <name>Zn(2+)</name>
        <dbReference type="ChEBI" id="CHEBI:29105"/>
        <note>ligand shared between dimeric partners</note>
    </ligand>
</feature>
<evidence type="ECO:0000313" key="10">
    <source>
        <dbReference type="Proteomes" id="UP001174932"/>
    </source>
</evidence>
<dbReference type="Proteomes" id="UP001174932">
    <property type="component" value="Unassembled WGS sequence"/>
</dbReference>
<keyword evidence="7" id="KW-0862">Zinc</keyword>
<dbReference type="Gene3D" id="4.10.80.70">
    <property type="match status" value="1"/>
</dbReference>
<sequence>MSLEFPAPSASKADLEEGAVFSPKFDDNGLITAIVTDADDHALLMVAHMNREALSLTIETGIAHYYSRSRRQIWKKGETSGNLQTVIELLTDCDQDALLVRVKVAGHQATCHTGRRSCFYRAVELQDGRAMLREVDSHRHFDPDHIYKS</sequence>
<protein>
    <recommendedName>
        <fullName evidence="7">Phosphoribosyl-AMP cyclohydrolase</fullName>
        <shortName evidence="7">PRA-CH</shortName>
        <ecNumber evidence="7">3.5.4.19</ecNumber>
    </recommendedName>
</protein>
<gene>
    <name evidence="7 9" type="primary">hisI</name>
    <name evidence="9" type="ORF">Q4481_08800</name>
</gene>
<feature type="binding site" evidence="7">
    <location>
        <position position="92"/>
    </location>
    <ligand>
        <name>Mg(2+)</name>
        <dbReference type="ChEBI" id="CHEBI:18420"/>
    </ligand>
</feature>
<dbReference type="GO" id="GO:0004635">
    <property type="term" value="F:phosphoribosyl-AMP cyclohydrolase activity"/>
    <property type="evidence" value="ECO:0007669"/>
    <property type="project" value="UniProtKB-EC"/>
</dbReference>
<dbReference type="RefSeq" id="WP_304375967.1">
    <property type="nucleotide sequence ID" value="NZ_JAUOZU010000006.1"/>
</dbReference>
<keyword evidence="10" id="KW-1185">Reference proteome</keyword>
<feature type="binding site" evidence="7">
    <location>
        <position position="96"/>
    </location>
    <ligand>
        <name>Mg(2+)</name>
        <dbReference type="ChEBI" id="CHEBI:18420"/>
    </ligand>
</feature>
<accession>A0ABT8YK90</accession>
<feature type="binding site" evidence="7">
    <location>
        <position position="111"/>
    </location>
    <ligand>
        <name>Zn(2+)</name>
        <dbReference type="ChEBI" id="CHEBI:29105"/>
        <note>ligand shared between dimeric partners</note>
    </ligand>
</feature>
<organism evidence="9 10">
    <name type="scientific">Rhizobium alvei</name>
    <dbReference type="NCBI Taxonomy" id="1132659"/>
    <lineage>
        <taxon>Bacteria</taxon>
        <taxon>Pseudomonadati</taxon>
        <taxon>Pseudomonadota</taxon>
        <taxon>Alphaproteobacteria</taxon>
        <taxon>Hyphomicrobiales</taxon>
        <taxon>Rhizobiaceae</taxon>
        <taxon>Rhizobium/Agrobacterium group</taxon>
        <taxon>Rhizobium</taxon>
    </lineage>
</organism>
<dbReference type="PANTHER" id="PTHR42945">
    <property type="entry name" value="HISTIDINE BIOSYNTHESIS BIFUNCTIONAL PROTEIN"/>
    <property type="match status" value="1"/>
</dbReference>
<reference evidence="9" key="1">
    <citation type="journal article" date="2015" name="Int. J. Syst. Evol. Microbiol.">
        <title>Rhizobium alvei sp. nov., isolated from a freshwater river.</title>
        <authorList>
            <person name="Sheu S.Y."/>
            <person name="Huang H.W."/>
            <person name="Young C.C."/>
            <person name="Chen W.M."/>
        </authorList>
    </citation>
    <scope>NUCLEOTIDE SEQUENCE</scope>
    <source>
        <strain evidence="9">TNR-22</strain>
    </source>
</reference>
<dbReference type="InterPro" id="IPR002496">
    <property type="entry name" value="PRib_AMP_CycHydrolase_dom"/>
</dbReference>
<comment type="similarity">
    <text evidence="7">Belongs to the PRA-CH family.</text>
</comment>
<name>A0ABT8YK90_9HYPH</name>
<comment type="pathway">
    <text evidence="2 7">Amino-acid biosynthesis; L-histidine biosynthesis; L-histidine from 5-phospho-alpha-D-ribose 1-diphosphate: step 3/9.</text>
</comment>
<dbReference type="Pfam" id="PF01502">
    <property type="entry name" value="PRA-CH"/>
    <property type="match status" value="1"/>
</dbReference>
<evidence type="ECO:0000256" key="6">
    <source>
        <dbReference type="ARBA" id="ARBA00023102"/>
    </source>
</evidence>
<dbReference type="NCBIfam" id="NF000768">
    <property type="entry name" value="PRK00051.1"/>
    <property type="match status" value="1"/>
</dbReference>
<comment type="cofactor">
    <cofactor evidence="7">
        <name>Zn(2+)</name>
        <dbReference type="ChEBI" id="CHEBI:29105"/>
    </cofactor>
    <text evidence="7">Binds 1 zinc ion per subunit.</text>
</comment>
<feature type="binding site" evidence="7">
    <location>
        <position position="93"/>
    </location>
    <ligand>
        <name>Zn(2+)</name>
        <dbReference type="ChEBI" id="CHEBI:29105"/>
        <note>ligand shared between dimeric partners</note>
    </ligand>
</feature>
<comment type="caution">
    <text evidence="9">The sequence shown here is derived from an EMBL/GenBank/DDBJ whole genome shotgun (WGS) entry which is preliminary data.</text>
</comment>
<comment type="subcellular location">
    <subcellularLocation>
        <location evidence="7">Cytoplasm</location>
    </subcellularLocation>
</comment>
<evidence type="ECO:0000256" key="3">
    <source>
        <dbReference type="ARBA" id="ARBA00022490"/>
    </source>
</evidence>
<dbReference type="EC" id="3.5.4.19" evidence="7"/>
<dbReference type="PANTHER" id="PTHR42945:SF1">
    <property type="entry name" value="HISTIDINE BIOSYNTHESIS BIFUNCTIONAL PROTEIN HIS7"/>
    <property type="match status" value="1"/>
</dbReference>
<evidence type="ECO:0000256" key="7">
    <source>
        <dbReference type="HAMAP-Rule" id="MF_01021"/>
    </source>
</evidence>
<dbReference type="InterPro" id="IPR038019">
    <property type="entry name" value="PRib_AMP_CycHydrolase_sf"/>
</dbReference>
<keyword evidence="7" id="KW-0460">Magnesium</keyword>
<dbReference type="InterPro" id="IPR026660">
    <property type="entry name" value="PRA-CH"/>
</dbReference>
<evidence type="ECO:0000256" key="5">
    <source>
        <dbReference type="ARBA" id="ARBA00022801"/>
    </source>
</evidence>
<reference evidence="9" key="2">
    <citation type="submission" date="2023-07" db="EMBL/GenBank/DDBJ databases">
        <authorList>
            <person name="Shen H."/>
        </authorList>
    </citation>
    <scope>NUCLEOTIDE SEQUENCE</scope>
    <source>
        <strain evidence="9">TNR-22</strain>
    </source>
</reference>
<proteinExistence type="inferred from homology"/>
<dbReference type="SUPFAM" id="SSF141734">
    <property type="entry name" value="HisI-like"/>
    <property type="match status" value="1"/>
</dbReference>
<comment type="function">
    <text evidence="7">Catalyzes the hydrolysis of the adenine ring of phosphoribosyl-AMP.</text>
</comment>
<dbReference type="Gene3D" id="3.10.20.810">
    <property type="entry name" value="Phosphoribosyl-AMP cyclohydrolase"/>
    <property type="match status" value="1"/>
</dbReference>
<evidence type="ECO:0000256" key="4">
    <source>
        <dbReference type="ARBA" id="ARBA00022605"/>
    </source>
</evidence>
<evidence type="ECO:0000259" key="8">
    <source>
        <dbReference type="Pfam" id="PF01502"/>
    </source>
</evidence>
<comment type="subunit">
    <text evidence="7">Homodimer.</text>
</comment>
<keyword evidence="5 7" id="KW-0378">Hydrolase</keyword>
<evidence type="ECO:0000256" key="1">
    <source>
        <dbReference type="ARBA" id="ARBA00000024"/>
    </source>
</evidence>
<feature type="binding site" evidence="7">
    <location>
        <position position="94"/>
    </location>
    <ligand>
        <name>Mg(2+)</name>
        <dbReference type="ChEBI" id="CHEBI:18420"/>
    </ligand>
</feature>
<evidence type="ECO:0000313" key="9">
    <source>
        <dbReference type="EMBL" id="MDO6964052.1"/>
    </source>
</evidence>